<name>A0A364N0D0_STELY</name>
<evidence type="ECO:0000256" key="6">
    <source>
        <dbReference type="PIRSR" id="PIRSR602401-1"/>
    </source>
</evidence>
<evidence type="ECO:0000256" key="3">
    <source>
        <dbReference type="ARBA" id="ARBA00067672"/>
    </source>
</evidence>
<keyword evidence="6" id="KW-0349">Heme</keyword>
<dbReference type="PANTHER" id="PTHR24305">
    <property type="entry name" value="CYTOCHROME P450"/>
    <property type="match status" value="1"/>
</dbReference>
<comment type="cofactor">
    <cofactor evidence="6">
        <name>heme</name>
        <dbReference type="ChEBI" id="CHEBI:30413"/>
    </cofactor>
</comment>
<proteinExistence type="predicted"/>
<reference evidence="9" key="1">
    <citation type="submission" date="2018-05" db="EMBL/GenBank/DDBJ databases">
        <title>Draft genome sequence of Stemphylium lycopersici strain CIDEFI 213.</title>
        <authorList>
            <person name="Medina R."/>
            <person name="Franco M.E.E."/>
            <person name="Lucentini C.G."/>
            <person name="Saparrat M.C.N."/>
            <person name="Balatti P.A."/>
        </authorList>
    </citation>
    <scope>NUCLEOTIDE SEQUENCE [LARGE SCALE GENOMIC DNA]</scope>
    <source>
        <strain evidence="9">CIDEFI 213</strain>
    </source>
</reference>
<dbReference type="CDD" id="cd11060">
    <property type="entry name" value="CYP57A1-like"/>
    <property type="match status" value="1"/>
</dbReference>
<dbReference type="Proteomes" id="UP000249619">
    <property type="component" value="Unassembled WGS sequence"/>
</dbReference>
<dbReference type="EMBL" id="QGDH01000093">
    <property type="protein sequence ID" value="RAR07994.1"/>
    <property type="molecule type" value="Genomic_DNA"/>
</dbReference>
<keyword evidence="9" id="KW-1185">Reference proteome</keyword>
<organism evidence="8 9">
    <name type="scientific">Stemphylium lycopersici</name>
    <name type="common">Tomato gray leaf spot disease fungus</name>
    <name type="synonym">Thyrospora lycopersici</name>
    <dbReference type="NCBI Taxonomy" id="183478"/>
    <lineage>
        <taxon>Eukaryota</taxon>
        <taxon>Fungi</taxon>
        <taxon>Dikarya</taxon>
        <taxon>Ascomycota</taxon>
        <taxon>Pezizomycotina</taxon>
        <taxon>Dothideomycetes</taxon>
        <taxon>Pleosporomycetidae</taxon>
        <taxon>Pleosporales</taxon>
        <taxon>Pleosporineae</taxon>
        <taxon>Pleosporaceae</taxon>
        <taxon>Stemphylium</taxon>
    </lineage>
</organism>
<accession>A0A364N0D0</accession>
<dbReference type="GO" id="GO:0020037">
    <property type="term" value="F:heme binding"/>
    <property type="evidence" value="ECO:0007669"/>
    <property type="project" value="InterPro"/>
</dbReference>
<dbReference type="PRINTS" id="PR00385">
    <property type="entry name" value="P450"/>
</dbReference>
<feature type="transmembrane region" description="Helical" evidence="7">
    <location>
        <begin position="20"/>
        <end position="40"/>
    </location>
</feature>
<dbReference type="InterPro" id="IPR036396">
    <property type="entry name" value="Cyt_P450_sf"/>
</dbReference>
<keyword evidence="2" id="KW-0843">Virulence</keyword>
<evidence type="ECO:0000313" key="8">
    <source>
        <dbReference type="EMBL" id="RAR07994.1"/>
    </source>
</evidence>
<dbReference type="GO" id="GO:0005506">
    <property type="term" value="F:iron ion binding"/>
    <property type="evidence" value="ECO:0007669"/>
    <property type="project" value="InterPro"/>
</dbReference>
<dbReference type="PANTHER" id="PTHR24305:SF168">
    <property type="entry name" value="P450, PUTATIVE (EUROFUNG)-RELATED"/>
    <property type="match status" value="1"/>
</dbReference>
<evidence type="ECO:0000256" key="7">
    <source>
        <dbReference type="SAM" id="Phobius"/>
    </source>
</evidence>
<dbReference type="Gene3D" id="1.10.630.10">
    <property type="entry name" value="Cytochrome P450"/>
    <property type="match status" value="1"/>
</dbReference>
<dbReference type="InterPro" id="IPR050121">
    <property type="entry name" value="Cytochrome_P450_monoxygenase"/>
</dbReference>
<dbReference type="FunFam" id="1.10.630.10:FF:000076">
    <property type="entry name" value="Cytochrome P450 monooxygenase"/>
    <property type="match status" value="1"/>
</dbReference>
<evidence type="ECO:0000256" key="5">
    <source>
        <dbReference type="ARBA" id="ARBA00079990"/>
    </source>
</evidence>
<feature type="binding site" description="axial binding residue" evidence="6">
    <location>
        <position position="459"/>
    </location>
    <ligand>
        <name>heme</name>
        <dbReference type="ChEBI" id="CHEBI:30413"/>
    </ligand>
    <ligandPart>
        <name>Fe</name>
        <dbReference type="ChEBI" id="CHEBI:18248"/>
    </ligandPart>
</feature>
<dbReference type="STRING" id="183478.A0A364N0D0"/>
<dbReference type="SUPFAM" id="SSF48264">
    <property type="entry name" value="Cytochrome P450"/>
    <property type="match status" value="1"/>
</dbReference>
<comment type="pathway">
    <text evidence="1">Hormone biosynthesis.</text>
</comment>
<sequence length="513" mass="57077">MGSKIDQEGLDPSRTTRISLTIVASIAIVLAYIAHTAWQWYRLSHIPGPFAASLSSFWMVRHSLKGTLPFKTKEAIDKYGPLIRVGPNELLTSDTEIVRRTTAVRSAYTRGPWYDAMKFEPGRDNLFSQRDPAAHAKLRAKMAPGYSGKENAGMEDCVDEQIDAYIRLIERKFISTPEEYRPLNFAQKTQYFTLDVISALAFGKAFGYLEKDEDVYDYIKITESFLPIMLALGNLPWLANLLHSRLMRGLLPNESDKLGFGAFIGVARKVVAERFAEDSKPQFDMLGSFIRHGLTPEEASGEALLQIIAGSDTSASTIRAVILNLLVNPTAYHRLQKEIDDGIVAGAISSPIKDAEGRQLPYLQAVIKEGLRILPPAVGANFKSVPPGGDILAGKFVPAGTQVGSSYFSIQHSTATFGPDAELFRPERWLEAAASDDPTQLAEMTNTVDLVFHYGKYQCLGKNVALMEFNKVFVELLRRFEFAAVRPDKAAKIYNAGIWIIDDFWVRVNRRGE</sequence>
<dbReference type="PRINTS" id="PR00463">
    <property type="entry name" value="EP450I"/>
</dbReference>
<dbReference type="InterPro" id="IPR002401">
    <property type="entry name" value="Cyt_P450_E_grp-I"/>
</dbReference>
<dbReference type="GO" id="GO:0004497">
    <property type="term" value="F:monooxygenase activity"/>
    <property type="evidence" value="ECO:0007669"/>
    <property type="project" value="InterPro"/>
</dbReference>
<gene>
    <name evidence="8" type="ORF">DDE83_006239</name>
</gene>
<dbReference type="Pfam" id="PF00067">
    <property type="entry name" value="p450"/>
    <property type="match status" value="1"/>
</dbReference>
<evidence type="ECO:0000313" key="9">
    <source>
        <dbReference type="Proteomes" id="UP000249619"/>
    </source>
</evidence>
<dbReference type="AlphaFoldDB" id="A0A364N0D0"/>
<keyword evidence="7" id="KW-1133">Transmembrane helix</keyword>
<dbReference type="InterPro" id="IPR001128">
    <property type="entry name" value="Cyt_P450"/>
</dbReference>
<dbReference type="GO" id="GO:0016705">
    <property type="term" value="F:oxidoreductase activity, acting on paired donors, with incorporation or reduction of molecular oxygen"/>
    <property type="evidence" value="ECO:0007669"/>
    <property type="project" value="InterPro"/>
</dbReference>
<keyword evidence="6" id="KW-0479">Metal-binding</keyword>
<evidence type="ECO:0000256" key="1">
    <source>
        <dbReference type="ARBA" id="ARBA00004972"/>
    </source>
</evidence>
<keyword evidence="7" id="KW-0472">Membrane</keyword>
<evidence type="ECO:0000256" key="4">
    <source>
        <dbReference type="ARBA" id="ARBA00068222"/>
    </source>
</evidence>
<keyword evidence="6" id="KW-0408">Iron</keyword>
<evidence type="ECO:0000256" key="2">
    <source>
        <dbReference type="ARBA" id="ARBA00023026"/>
    </source>
</evidence>
<keyword evidence="7" id="KW-0812">Transmembrane</keyword>
<protein>
    <recommendedName>
        <fullName evidence="4">Cytochrome P450 monooxygenase ABA1</fullName>
    </recommendedName>
    <alternativeName>
        <fullName evidence="5">Abscisic acid biosynthesis protein 1</fullName>
    </alternativeName>
    <alternativeName>
        <fullName evidence="3">Cytochrome P450 monooxygenase aba1</fullName>
    </alternativeName>
</protein>
<comment type="caution">
    <text evidence="8">The sequence shown here is derived from an EMBL/GenBank/DDBJ whole genome shotgun (WGS) entry which is preliminary data.</text>
</comment>